<dbReference type="OMA" id="CECIEQS"/>
<dbReference type="GO" id="GO:0003341">
    <property type="term" value="P:cilium movement"/>
    <property type="evidence" value="ECO:0007669"/>
    <property type="project" value="TreeGrafter"/>
</dbReference>
<dbReference type="Gene3D" id="1.25.10.10">
    <property type="entry name" value="Leucine-rich Repeat Variant"/>
    <property type="match status" value="2"/>
</dbReference>
<reference evidence="2" key="1">
    <citation type="submission" date="2011-05" db="EMBL/GenBank/DDBJ databases">
        <authorList>
            <person name="Richards S.R."/>
            <person name="Qu J."/>
            <person name="Jiang H."/>
            <person name="Jhangiani S.N."/>
            <person name="Agravi P."/>
            <person name="Goodspeed R."/>
            <person name="Gross S."/>
            <person name="Mandapat C."/>
            <person name="Jackson L."/>
            <person name="Mathew T."/>
            <person name="Pu L."/>
            <person name="Thornton R."/>
            <person name="Saada N."/>
            <person name="Wilczek-Boney K.B."/>
            <person name="Lee S."/>
            <person name="Kovar C."/>
            <person name="Wu Y."/>
            <person name="Scherer S.E."/>
            <person name="Worley K.C."/>
            <person name="Muzny D.M."/>
            <person name="Gibbs R."/>
        </authorList>
    </citation>
    <scope>NUCLEOTIDE SEQUENCE</scope>
    <source>
        <strain evidence="2">Brora</strain>
    </source>
</reference>
<dbReference type="GO" id="GO:0008017">
    <property type="term" value="F:microtubule binding"/>
    <property type="evidence" value="ECO:0007669"/>
    <property type="project" value="TreeGrafter"/>
</dbReference>
<dbReference type="EMBL" id="JH432085">
    <property type="status" value="NOT_ANNOTATED_CDS"/>
    <property type="molecule type" value="Genomic_DNA"/>
</dbReference>
<dbReference type="GO" id="GO:0015630">
    <property type="term" value="C:microtubule cytoskeleton"/>
    <property type="evidence" value="ECO:0007669"/>
    <property type="project" value="TreeGrafter"/>
</dbReference>
<dbReference type="STRING" id="126957.T1JP95"/>
<dbReference type="SMART" id="SM00185">
    <property type="entry name" value="ARM"/>
    <property type="match status" value="8"/>
</dbReference>
<dbReference type="Proteomes" id="UP000014500">
    <property type="component" value="Unassembled WGS sequence"/>
</dbReference>
<dbReference type="Pfam" id="PF00514">
    <property type="entry name" value="Arm"/>
    <property type="match status" value="2"/>
</dbReference>
<accession>T1JP95</accession>
<dbReference type="eggNOG" id="KOG0166">
    <property type="taxonomic scope" value="Eukaryota"/>
</dbReference>
<dbReference type="InterPro" id="IPR016024">
    <property type="entry name" value="ARM-type_fold"/>
</dbReference>
<dbReference type="FunFam" id="1.25.10.10:FF:000129">
    <property type="entry name" value="sperm-associated antigen 6 isoform X1"/>
    <property type="match status" value="1"/>
</dbReference>
<keyword evidence="2" id="KW-1185">Reference proteome</keyword>
<dbReference type="InterPro" id="IPR011989">
    <property type="entry name" value="ARM-like"/>
</dbReference>
<organism evidence="1 2">
    <name type="scientific">Strigamia maritima</name>
    <name type="common">European centipede</name>
    <name type="synonym">Geophilus maritimus</name>
    <dbReference type="NCBI Taxonomy" id="126957"/>
    <lineage>
        <taxon>Eukaryota</taxon>
        <taxon>Metazoa</taxon>
        <taxon>Ecdysozoa</taxon>
        <taxon>Arthropoda</taxon>
        <taxon>Myriapoda</taxon>
        <taxon>Chilopoda</taxon>
        <taxon>Pleurostigmophora</taxon>
        <taxon>Geophilomorpha</taxon>
        <taxon>Linotaeniidae</taxon>
        <taxon>Strigamia</taxon>
    </lineage>
</organism>
<dbReference type="SUPFAM" id="SSF48371">
    <property type="entry name" value="ARM repeat"/>
    <property type="match status" value="1"/>
</dbReference>
<dbReference type="PANTHER" id="PTHR23314:SF0">
    <property type="entry name" value="SPERM-ASSOCIATED ANTIGEN 6"/>
    <property type="match status" value="1"/>
</dbReference>
<evidence type="ECO:0000313" key="1">
    <source>
        <dbReference type="EnsemblMetazoa" id="SMAR015671-PA"/>
    </source>
</evidence>
<reference evidence="1" key="2">
    <citation type="submission" date="2015-02" db="UniProtKB">
        <authorList>
            <consortium name="EnsemblMetazoa"/>
        </authorList>
    </citation>
    <scope>IDENTIFICATION</scope>
</reference>
<protein>
    <recommendedName>
        <fullName evidence="3">Sperm-associated antigen 6</fullName>
    </recommendedName>
</protein>
<proteinExistence type="predicted"/>
<dbReference type="InterPro" id="IPR000225">
    <property type="entry name" value="Armadillo"/>
</dbReference>
<evidence type="ECO:0008006" key="3">
    <source>
        <dbReference type="Google" id="ProtNLM"/>
    </source>
</evidence>
<evidence type="ECO:0000313" key="2">
    <source>
        <dbReference type="Proteomes" id="UP000014500"/>
    </source>
</evidence>
<sequence length="511" mass="55739">MSTTRQILQVFEQYQKARVHFVQCIADLSSRPQNIDVLQEGGVMLLLRPLLLDVVPAIQQTAVLAMGRLAQHSCSLAEAIVKGDILPQLAYSLTGQNRFYKKAAAFVLRSVAKHTPELAQSVVDSGALAPLVICLDEFDANIKEAAVWALGNVARHTAELATAVVDAGAVPLLVLCIQEPELAVKRIAAATLSDISKHGLELAQSVVDASAIPFLAQMILNPDVKLKRQVYSALAQISKHSVELAEMVVEADLFPSIFISLKDTDEYVQKNTATLIREIVKHTPELAQLVVNAGGVGAIVDFIGDTRGSVRLPGIMALGYIAAHSEHLAMSVIKFKGIIQLCLILTEEQEDHIRAAAAWALGQIGRHSPEHAKAVAQANVFPKLLEIYLNTSSSEDLQTKCKKALKNVLQKCVYLPALNPLLQDAPPNILKHILGQYSKVLPNDPKARKIFVTSGGLRKIQELKAEPGTALLEYINTINSCFPEEIVKYYSPGYPEQLLERVEKYKPSLIA</sequence>
<dbReference type="PhylomeDB" id="T1JP95"/>
<name>T1JP95_STRMM</name>
<dbReference type="EnsemblMetazoa" id="SMAR015671-RA">
    <property type="protein sequence ID" value="SMAR015671-PA"/>
    <property type="gene ID" value="SMAR015671"/>
</dbReference>
<dbReference type="HOGENOM" id="CLU_022627_1_0_1"/>
<dbReference type="PANTHER" id="PTHR23314">
    <property type="entry name" value="SPERM-ASSOCIATED ANTIGEN 6 ARMADILLO REPEAT-CONTAINING"/>
    <property type="match status" value="1"/>
</dbReference>
<dbReference type="AlphaFoldDB" id="T1JP95"/>